<reference evidence="1" key="2">
    <citation type="journal article" date="2015" name="Fish Shellfish Immunol.">
        <title>Early steps in the European eel (Anguilla anguilla)-Vibrio vulnificus interaction in the gills: Role of the RtxA13 toxin.</title>
        <authorList>
            <person name="Callol A."/>
            <person name="Pajuelo D."/>
            <person name="Ebbesson L."/>
            <person name="Teles M."/>
            <person name="MacKenzie S."/>
            <person name="Amaro C."/>
        </authorList>
    </citation>
    <scope>NUCLEOTIDE SEQUENCE</scope>
</reference>
<sequence>MPAVMFAGDLL</sequence>
<dbReference type="EMBL" id="GBXM01092046">
    <property type="protein sequence ID" value="JAH16531.1"/>
    <property type="molecule type" value="Transcribed_RNA"/>
</dbReference>
<accession>A0A0E9QI23</accession>
<proteinExistence type="predicted"/>
<protein>
    <submittedName>
        <fullName evidence="1">Uncharacterized protein</fullName>
    </submittedName>
</protein>
<reference evidence="1" key="1">
    <citation type="submission" date="2014-11" db="EMBL/GenBank/DDBJ databases">
        <authorList>
            <person name="Amaro Gonzalez C."/>
        </authorList>
    </citation>
    <scope>NUCLEOTIDE SEQUENCE</scope>
</reference>
<evidence type="ECO:0000313" key="1">
    <source>
        <dbReference type="EMBL" id="JAH16531.1"/>
    </source>
</evidence>
<organism evidence="1">
    <name type="scientific">Anguilla anguilla</name>
    <name type="common">European freshwater eel</name>
    <name type="synonym">Muraena anguilla</name>
    <dbReference type="NCBI Taxonomy" id="7936"/>
    <lineage>
        <taxon>Eukaryota</taxon>
        <taxon>Metazoa</taxon>
        <taxon>Chordata</taxon>
        <taxon>Craniata</taxon>
        <taxon>Vertebrata</taxon>
        <taxon>Euteleostomi</taxon>
        <taxon>Actinopterygii</taxon>
        <taxon>Neopterygii</taxon>
        <taxon>Teleostei</taxon>
        <taxon>Anguilliformes</taxon>
        <taxon>Anguillidae</taxon>
        <taxon>Anguilla</taxon>
    </lineage>
</organism>
<name>A0A0E9QI23_ANGAN</name>